<evidence type="ECO:0000256" key="7">
    <source>
        <dbReference type="ARBA" id="ARBA00023004"/>
    </source>
</evidence>
<gene>
    <name evidence="17" type="ORF">JoomaDRAFT_0981</name>
</gene>
<keyword evidence="6" id="KW-0732">Signal</keyword>
<feature type="domain" description="TonB-dependent receptor plug" evidence="16">
    <location>
        <begin position="59"/>
        <end position="160"/>
    </location>
</feature>
<evidence type="ECO:0000256" key="10">
    <source>
        <dbReference type="ARBA" id="ARBA00023136"/>
    </source>
</evidence>
<evidence type="ECO:0000256" key="13">
    <source>
        <dbReference type="RuleBase" id="RU003357"/>
    </source>
</evidence>
<dbReference type="Gene3D" id="2.170.130.10">
    <property type="entry name" value="TonB-dependent receptor, plug domain"/>
    <property type="match status" value="1"/>
</dbReference>
<keyword evidence="2 12" id="KW-0813">Transport</keyword>
<keyword evidence="14" id="KW-1133">Transmembrane helix</keyword>
<dbReference type="AlphaFoldDB" id="I3C310"/>
<organism evidence="17 18">
    <name type="scientific">Galbibacter orientalis DSM 19592</name>
    <dbReference type="NCBI Taxonomy" id="926559"/>
    <lineage>
        <taxon>Bacteria</taxon>
        <taxon>Pseudomonadati</taxon>
        <taxon>Bacteroidota</taxon>
        <taxon>Flavobacteriia</taxon>
        <taxon>Flavobacteriales</taxon>
        <taxon>Flavobacteriaceae</taxon>
        <taxon>Galbibacter</taxon>
    </lineage>
</organism>
<evidence type="ECO:0000313" key="17">
    <source>
        <dbReference type="EMBL" id="EIJ38003.1"/>
    </source>
</evidence>
<evidence type="ECO:0000256" key="14">
    <source>
        <dbReference type="SAM" id="Phobius"/>
    </source>
</evidence>
<keyword evidence="4" id="KW-0410">Iron transport</keyword>
<keyword evidence="9 13" id="KW-0798">TonB box</keyword>
<evidence type="ECO:0000256" key="8">
    <source>
        <dbReference type="ARBA" id="ARBA00023065"/>
    </source>
</evidence>
<dbReference type="Pfam" id="PF00593">
    <property type="entry name" value="TonB_dep_Rec_b-barrel"/>
    <property type="match status" value="1"/>
</dbReference>
<protein>
    <submittedName>
        <fullName evidence="17">Outer membrane receptor for Fe3+-dicitrate</fullName>
    </submittedName>
</protein>
<dbReference type="InterPro" id="IPR037066">
    <property type="entry name" value="Plug_dom_sf"/>
</dbReference>
<dbReference type="HOGENOM" id="CLU_008287_13_2_10"/>
<comment type="similarity">
    <text evidence="12 13">Belongs to the TonB-dependent receptor family.</text>
</comment>
<accession>I3C310</accession>
<dbReference type="SUPFAM" id="SSF56935">
    <property type="entry name" value="Porins"/>
    <property type="match status" value="1"/>
</dbReference>
<keyword evidence="5 12" id="KW-0812">Transmembrane</keyword>
<keyword evidence="10 12" id="KW-0472">Membrane</keyword>
<dbReference type="eggNOG" id="COG4772">
    <property type="taxonomic scope" value="Bacteria"/>
</dbReference>
<evidence type="ECO:0000256" key="2">
    <source>
        <dbReference type="ARBA" id="ARBA00022448"/>
    </source>
</evidence>
<evidence type="ECO:0000259" key="16">
    <source>
        <dbReference type="Pfam" id="PF07715"/>
    </source>
</evidence>
<dbReference type="InterPro" id="IPR039426">
    <property type="entry name" value="TonB-dep_rcpt-like"/>
</dbReference>
<feature type="transmembrane region" description="Helical" evidence="14">
    <location>
        <begin position="12"/>
        <end position="32"/>
    </location>
</feature>
<evidence type="ECO:0000259" key="15">
    <source>
        <dbReference type="Pfam" id="PF00593"/>
    </source>
</evidence>
<evidence type="ECO:0000256" key="3">
    <source>
        <dbReference type="ARBA" id="ARBA00022452"/>
    </source>
</evidence>
<name>I3C310_9FLAO</name>
<dbReference type="PANTHER" id="PTHR32552:SF68">
    <property type="entry name" value="FERRICHROME OUTER MEMBRANE TRANSPORTER_PHAGE RECEPTOR"/>
    <property type="match status" value="1"/>
</dbReference>
<dbReference type="Proteomes" id="UP000004690">
    <property type="component" value="Unassembled WGS sequence"/>
</dbReference>
<evidence type="ECO:0000256" key="6">
    <source>
        <dbReference type="ARBA" id="ARBA00022729"/>
    </source>
</evidence>
<dbReference type="EMBL" id="JH651379">
    <property type="protein sequence ID" value="EIJ38003.1"/>
    <property type="molecule type" value="Genomic_DNA"/>
</dbReference>
<evidence type="ECO:0000313" key="18">
    <source>
        <dbReference type="Proteomes" id="UP000004690"/>
    </source>
</evidence>
<feature type="domain" description="TonB-dependent receptor-like beta-barrel" evidence="15">
    <location>
        <begin position="234"/>
        <end position="659"/>
    </location>
</feature>
<evidence type="ECO:0000256" key="12">
    <source>
        <dbReference type="PROSITE-ProRule" id="PRU01360"/>
    </source>
</evidence>
<keyword evidence="17" id="KW-0675">Receptor</keyword>
<evidence type="ECO:0000256" key="5">
    <source>
        <dbReference type="ARBA" id="ARBA00022692"/>
    </source>
</evidence>
<evidence type="ECO:0000256" key="11">
    <source>
        <dbReference type="ARBA" id="ARBA00023237"/>
    </source>
</evidence>
<dbReference type="InterPro" id="IPR012910">
    <property type="entry name" value="Plug_dom"/>
</dbReference>
<evidence type="ECO:0000256" key="4">
    <source>
        <dbReference type="ARBA" id="ARBA00022496"/>
    </source>
</evidence>
<sequence length="701" mass="79683">MIHPVYYKISNPYFYIMKKTTLLFLIFINIIIGQEKKNDTLTEVILESKRVQNNSLILPIDAISSQDIERYAPTEITTVLNETPSVHVFSGALNTNRLTVRGMGARTPYGTNKIQAYFNGIPITSGVGETSFNIYDPESLEHIKIIKGPKATIYGTNLGGALLFQTKLPENHKTTFSNRFTTGSFGLLKNSFQAGYRDDKFYLNILSDHLETDGYRENSNYKRNNILLDMGYNFNDNNSLKILINQLDYNAQIASSINATDFEEDPKRAANNWKEAQGYEDNKLTTLGLSFQHNFSANFTNTTTVFYSYLDHYEPRPFNILDEFTNSYGFRTLFNGSITTLPFKNKFSAGAELYADTYNWATIENLYEQNNNQGSLEGNVLSDNKEYRNRLNAFGTFSMYFKKLVVEVGLNYNTTAYNFRDYYNEGTANKNAKRDFDDIWAPSLNLNYHFSENNQLFTNISYGFSFPNLEETLTPEGVINEDIGPETGINYEIGTENYFFNKTLKFKAAFYYMDVKNLLVANRTGEDQYIGRNAGKTSHKGVEFSLNYLTNLSKTITLQPYINATFNHHKFEDFIDNSNDYSGNDLTGVPKNLINGGFQLKHIKGIYFTTTYQHVGAMPMNDENSLSSDAYNLINLKGGYKAILSDKFSAEISGGINNVFNEKYASSILINAVGFGNAAPRYYYPGLPINYYGSLKLTYHL</sequence>
<keyword evidence="3 12" id="KW-1134">Transmembrane beta strand</keyword>
<reference evidence="17 18" key="1">
    <citation type="submission" date="2012-02" db="EMBL/GenBank/DDBJ databases">
        <title>Improved High-Quality Draft genome of Joostella marina DSM 19592.</title>
        <authorList>
            <consortium name="US DOE Joint Genome Institute (JGI-PGF)"/>
            <person name="Lucas S."/>
            <person name="Copeland A."/>
            <person name="Lapidus A."/>
            <person name="Bruce D."/>
            <person name="Goodwin L."/>
            <person name="Pitluck S."/>
            <person name="Peters L."/>
            <person name="Chertkov O."/>
            <person name="Ovchinnikova G."/>
            <person name="Kyrpides N."/>
            <person name="Mavromatis K."/>
            <person name="Detter J.C."/>
            <person name="Han C."/>
            <person name="Land M."/>
            <person name="Hauser L."/>
            <person name="Markowitz V."/>
            <person name="Cheng J.-F."/>
            <person name="Hugenholtz P."/>
            <person name="Woyke T."/>
            <person name="Wu D."/>
            <person name="Tindall B."/>
            <person name="Brambilla E."/>
            <person name="Klenk H.-P."/>
            <person name="Eisen J.A."/>
        </authorList>
    </citation>
    <scope>NUCLEOTIDE SEQUENCE [LARGE SCALE GENOMIC DNA]</scope>
    <source>
        <strain evidence="17 18">DSM 19592</strain>
    </source>
</reference>
<keyword evidence="8" id="KW-0406">Ion transport</keyword>
<keyword evidence="7" id="KW-0408">Iron</keyword>
<dbReference type="GO" id="GO:0009279">
    <property type="term" value="C:cell outer membrane"/>
    <property type="evidence" value="ECO:0007669"/>
    <property type="project" value="UniProtKB-SubCell"/>
</dbReference>
<dbReference type="PROSITE" id="PS52016">
    <property type="entry name" value="TONB_DEPENDENT_REC_3"/>
    <property type="match status" value="1"/>
</dbReference>
<dbReference type="InterPro" id="IPR036942">
    <property type="entry name" value="Beta-barrel_TonB_sf"/>
</dbReference>
<dbReference type="STRING" id="926559.JoomaDRAFT_0981"/>
<proteinExistence type="inferred from homology"/>
<keyword evidence="11 12" id="KW-0998">Cell outer membrane</keyword>
<evidence type="ECO:0000256" key="1">
    <source>
        <dbReference type="ARBA" id="ARBA00004571"/>
    </source>
</evidence>
<dbReference type="PANTHER" id="PTHR32552">
    <property type="entry name" value="FERRICHROME IRON RECEPTOR-RELATED"/>
    <property type="match status" value="1"/>
</dbReference>
<evidence type="ECO:0000256" key="9">
    <source>
        <dbReference type="ARBA" id="ARBA00023077"/>
    </source>
</evidence>
<dbReference type="Pfam" id="PF07715">
    <property type="entry name" value="Plug"/>
    <property type="match status" value="1"/>
</dbReference>
<dbReference type="InterPro" id="IPR000531">
    <property type="entry name" value="Beta-barrel_TonB"/>
</dbReference>
<keyword evidence="18" id="KW-1185">Reference proteome</keyword>
<comment type="subcellular location">
    <subcellularLocation>
        <location evidence="1 12">Cell outer membrane</location>
        <topology evidence="1 12">Multi-pass membrane protein</topology>
    </subcellularLocation>
</comment>
<dbReference type="Gene3D" id="2.40.170.20">
    <property type="entry name" value="TonB-dependent receptor, beta-barrel domain"/>
    <property type="match status" value="1"/>
</dbReference>
<dbReference type="GO" id="GO:0015344">
    <property type="term" value="F:siderophore uptake transmembrane transporter activity"/>
    <property type="evidence" value="ECO:0007669"/>
    <property type="project" value="TreeGrafter"/>
</dbReference>